<dbReference type="PANTHER" id="PTHR14097:SF7">
    <property type="entry name" value="OXIDOREDUCTASE HTATIP2"/>
    <property type="match status" value="1"/>
</dbReference>
<dbReference type="InterPro" id="IPR036291">
    <property type="entry name" value="NAD(P)-bd_dom_sf"/>
</dbReference>
<gene>
    <name evidence="2" type="ORF">WNY77_16615</name>
</gene>
<evidence type="ECO:0000313" key="2">
    <source>
        <dbReference type="EMBL" id="MEM5499035.1"/>
    </source>
</evidence>
<proteinExistence type="predicted"/>
<dbReference type="Proteomes" id="UP001461163">
    <property type="component" value="Unassembled WGS sequence"/>
</dbReference>
<keyword evidence="3" id="KW-1185">Reference proteome</keyword>
<evidence type="ECO:0000259" key="1">
    <source>
        <dbReference type="Pfam" id="PF13460"/>
    </source>
</evidence>
<dbReference type="Gene3D" id="3.40.50.720">
    <property type="entry name" value="NAD(P)-binding Rossmann-like Domain"/>
    <property type="match status" value="1"/>
</dbReference>
<comment type="caution">
    <text evidence="2">The sequence shown here is derived from an EMBL/GenBank/DDBJ whole genome shotgun (WGS) entry which is preliminary data.</text>
</comment>
<dbReference type="EMBL" id="JBBMQS010000010">
    <property type="protein sequence ID" value="MEM5499035.1"/>
    <property type="molecule type" value="Genomic_DNA"/>
</dbReference>
<organism evidence="2 3">
    <name type="scientific">Paraglaciecola mesophila</name>
    <dbReference type="NCBI Taxonomy" id="197222"/>
    <lineage>
        <taxon>Bacteria</taxon>
        <taxon>Pseudomonadati</taxon>
        <taxon>Pseudomonadota</taxon>
        <taxon>Gammaproteobacteria</taxon>
        <taxon>Alteromonadales</taxon>
        <taxon>Alteromonadaceae</taxon>
        <taxon>Paraglaciecola</taxon>
    </lineage>
</organism>
<feature type="domain" description="NAD(P)-binding" evidence="1">
    <location>
        <begin position="11"/>
        <end position="131"/>
    </location>
</feature>
<protein>
    <submittedName>
        <fullName evidence="2">NAD(P)H-binding protein</fullName>
    </submittedName>
</protein>
<sequence>MKNINTALVLGATGLVGKALVTQLLSDSRYCKVTCLVRKPLKHCDYPDPKGILEPIVIDFDALQDYQGYFNADHIYVCLGTTIKHAKSRAAFRKVDFEYVHIAAQLARAQKAKSFVWISSVGANAKSKSFYLRVKGELENAILNLSGLQQPSAVRPSLLLGERPETRFAERIGIVFAKLISPLLFGRWAKYKPVSARQVAAHMITLQDFSAKESAK</sequence>
<accession>A0ABU9SYU5</accession>
<dbReference type="Pfam" id="PF13460">
    <property type="entry name" value="NAD_binding_10"/>
    <property type="match status" value="1"/>
</dbReference>
<dbReference type="PANTHER" id="PTHR14097">
    <property type="entry name" value="OXIDOREDUCTASE HTATIP2"/>
    <property type="match status" value="1"/>
</dbReference>
<dbReference type="InterPro" id="IPR016040">
    <property type="entry name" value="NAD(P)-bd_dom"/>
</dbReference>
<evidence type="ECO:0000313" key="3">
    <source>
        <dbReference type="Proteomes" id="UP001461163"/>
    </source>
</evidence>
<name>A0ABU9SYU5_9ALTE</name>
<dbReference type="RefSeq" id="WP_342882336.1">
    <property type="nucleotide sequence ID" value="NZ_JBBMQS010000010.1"/>
</dbReference>
<reference evidence="2 3" key="1">
    <citation type="submission" date="2024-03" db="EMBL/GenBank/DDBJ databases">
        <title>Community enrichment and isolation of bacterial strains for fucoidan degradation.</title>
        <authorList>
            <person name="Sichert A."/>
        </authorList>
    </citation>
    <scope>NUCLEOTIDE SEQUENCE [LARGE SCALE GENOMIC DNA]</scope>
    <source>
        <strain evidence="2 3">AS12</strain>
    </source>
</reference>
<dbReference type="SUPFAM" id="SSF51735">
    <property type="entry name" value="NAD(P)-binding Rossmann-fold domains"/>
    <property type="match status" value="1"/>
</dbReference>